<proteinExistence type="predicted"/>
<keyword evidence="1" id="KW-0472">Membrane</keyword>
<keyword evidence="3" id="KW-0645">Protease</keyword>
<evidence type="ECO:0000259" key="2">
    <source>
        <dbReference type="Pfam" id="PF02517"/>
    </source>
</evidence>
<dbReference type="GO" id="GO:0008237">
    <property type="term" value="F:metallopeptidase activity"/>
    <property type="evidence" value="ECO:0007669"/>
    <property type="project" value="UniProtKB-KW"/>
</dbReference>
<dbReference type="AlphaFoldDB" id="A0A942TH51"/>
<accession>A0A942TH51</accession>
<keyword evidence="1" id="KW-0812">Transmembrane</keyword>
<keyword evidence="3" id="KW-0482">Metalloprotease</keyword>
<keyword evidence="1" id="KW-1133">Transmembrane helix</keyword>
<keyword evidence="4" id="KW-1185">Reference proteome</keyword>
<dbReference type="GO" id="GO:0080120">
    <property type="term" value="P:CAAX-box protein maturation"/>
    <property type="evidence" value="ECO:0007669"/>
    <property type="project" value="UniProtKB-ARBA"/>
</dbReference>
<sequence length="245" mass="28338">MDIFIWLIIIFLFLYEPVYGYFDYQRFKERVRRNPIERIKYYKKVMLGLWIPTLIILGLVGFGQLTLQDIGLRGITINTGPLGTWVTYITIGIAILYALLLIYYFVGSKISKKLKQKIMEVTKQDLEKSKFADIMPITKEDKKVWTFVSWTAGITEEIIYRGFLIFALTYLFPSLSIWVVLIASSIIFGLAHTYQGVGNVVRTSIVGLFFAFLYMGLHSIIPIILLHFLIDYVAKIGYSEELNLK</sequence>
<feature type="transmembrane region" description="Helical" evidence="1">
    <location>
        <begin position="85"/>
        <end position="106"/>
    </location>
</feature>
<dbReference type="InterPro" id="IPR003675">
    <property type="entry name" value="Rce1/LyrA-like_dom"/>
</dbReference>
<dbReference type="PANTHER" id="PTHR43592:SF15">
    <property type="entry name" value="CAAX AMINO TERMINAL PROTEASE FAMILY PROTEIN"/>
    <property type="match status" value="1"/>
</dbReference>
<dbReference type="Pfam" id="PF02517">
    <property type="entry name" value="Rce1-like"/>
    <property type="match status" value="1"/>
</dbReference>
<keyword evidence="3" id="KW-0378">Hydrolase</keyword>
<protein>
    <submittedName>
        <fullName evidence="3">CPBP family intramembrane metalloprotease</fullName>
    </submittedName>
</protein>
<comment type="caution">
    <text evidence="3">The sequence shown here is derived from an EMBL/GenBank/DDBJ whole genome shotgun (WGS) entry which is preliminary data.</text>
</comment>
<gene>
    <name evidence="3" type="ORF">KHA97_14470</name>
</gene>
<organism evidence="3 4">
    <name type="scientific">Lederbergia citri</name>
    <dbReference type="NCBI Taxonomy" id="2833580"/>
    <lineage>
        <taxon>Bacteria</taxon>
        <taxon>Bacillati</taxon>
        <taxon>Bacillota</taxon>
        <taxon>Bacilli</taxon>
        <taxon>Bacillales</taxon>
        <taxon>Bacillaceae</taxon>
        <taxon>Lederbergia</taxon>
    </lineage>
</organism>
<dbReference type="RefSeq" id="WP_213125412.1">
    <property type="nucleotide sequence ID" value="NZ_JAGYPG010000002.1"/>
</dbReference>
<feature type="transmembrane region" description="Helical" evidence="1">
    <location>
        <begin position="6"/>
        <end position="24"/>
    </location>
</feature>
<name>A0A942TH51_9BACI</name>
<evidence type="ECO:0000256" key="1">
    <source>
        <dbReference type="SAM" id="Phobius"/>
    </source>
</evidence>
<feature type="transmembrane region" description="Helical" evidence="1">
    <location>
        <begin position="163"/>
        <end position="188"/>
    </location>
</feature>
<feature type="domain" description="CAAX prenyl protease 2/Lysostaphin resistance protein A-like" evidence="2">
    <location>
        <begin position="145"/>
        <end position="233"/>
    </location>
</feature>
<evidence type="ECO:0000313" key="4">
    <source>
        <dbReference type="Proteomes" id="UP000681414"/>
    </source>
</evidence>
<dbReference type="EMBL" id="JAGYPG010000002">
    <property type="protein sequence ID" value="MBS4196269.1"/>
    <property type="molecule type" value="Genomic_DNA"/>
</dbReference>
<feature type="transmembrane region" description="Helical" evidence="1">
    <location>
        <begin position="208"/>
        <end position="230"/>
    </location>
</feature>
<dbReference type="PANTHER" id="PTHR43592">
    <property type="entry name" value="CAAX AMINO TERMINAL PROTEASE"/>
    <property type="match status" value="1"/>
</dbReference>
<evidence type="ECO:0000313" key="3">
    <source>
        <dbReference type="EMBL" id="MBS4196269.1"/>
    </source>
</evidence>
<dbReference type="Proteomes" id="UP000681414">
    <property type="component" value="Unassembled WGS sequence"/>
</dbReference>
<feature type="transmembrane region" description="Helical" evidence="1">
    <location>
        <begin position="45"/>
        <end position="65"/>
    </location>
</feature>
<reference evidence="3 4" key="1">
    <citation type="submission" date="2021-05" db="EMBL/GenBank/DDBJ databases">
        <title>Novel Bacillus species.</title>
        <authorList>
            <person name="Liu G."/>
        </authorList>
    </citation>
    <scope>NUCLEOTIDE SEQUENCE [LARGE SCALE GENOMIC DNA]</scope>
    <source>
        <strain evidence="4">FJAT-49780</strain>
    </source>
</reference>
<dbReference type="GO" id="GO:0004175">
    <property type="term" value="F:endopeptidase activity"/>
    <property type="evidence" value="ECO:0007669"/>
    <property type="project" value="UniProtKB-ARBA"/>
</dbReference>